<dbReference type="Gene3D" id="1.10.10.10">
    <property type="entry name" value="Winged helix-like DNA-binding domain superfamily/Winged helix DNA-binding domain"/>
    <property type="match status" value="1"/>
</dbReference>
<dbReference type="STRING" id="446470.Snas_0899"/>
<dbReference type="eggNOG" id="COG3903">
    <property type="taxonomic scope" value="Bacteria"/>
</dbReference>
<proteinExistence type="inferred from homology"/>
<dbReference type="PANTHER" id="PTHR35807">
    <property type="entry name" value="TRANSCRIPTIONAL REGULATOR REDD-RELATED"/>
    <property type="match status" value="1"/>
</dbReference>
<dbReference type="GO" id="GO:0000160">
    <property type="term" value="P:phosphorelay signal transduction system"/>
    <property type="evidence" value="ECO:0007669"/>
    <property type="project" value="InterPro"/>
</dbReference>
<dbReference type="Gene3D" id="3.40.50.300">
    <property type="entry name" value="P-loop containing nucleotide triphosphate hydrolases"/>
    <property type="match status" value="1"/>
</dbReference>
<dbReference type="InterPro" id="IPR027417">
    <property type="entry name" value="P-loop_NTPase"/>
</dbReference>
<keyword evidence="10" id="KW-1185">Reference proteome</keyword>
<dbReference type="InterPro" id="IPR051677">
    <property type="entry name" value="AfsR-DnrI-RedD_regulator"/>
</dbReference>
<feature type="DNA-binding region" description="OmpR/PhoB-type" evidence="6">
    <location>
        <begin position="1"/>
        <end position="64"/>
    </location>
</feature>
<dbReference type="EMBL" id="CP001778">
    <property type="protein sequence ID" value="ADD40610.1"/>
    <property type="molecule type" value="Genomic_DNA"/>
</dbReference>
<evidence type="ECO:0000256" key="3">
    <source>
        <dbReference type="ARBA" id="ARBA00023125"/>
    </source>
</evidence>
<dbReference type="Pfam" id="PF13424">
    <property type="entry name" value="TPR_12"/>
    <property type="match status" value="2"/>
</dbReference>
<dbReference type="SUPFAM" id="SSF52540">
    <property type="entry name" value="P-loop containing nucleoside triphosphate hydrolases"/>
    <property type="match status" value="1"/>
</dbReference>
<feature type="domain" description="OmpR/PhoB-type" evidence="8">
    <location>
        <begin position="1"/>
        <end position="64"/>
    </location>
</feature>
<dbReference type="Gene3D" id="1.25.40.10">
    <property type="entry name" value="Tetratricopeptide repeat domain"/>
    <property type="match status" value="3"/>
</dbReference>
<dbReference type="Pfam" id="PF03704">
    <property type="entry name" value="BTAD"/>
    <property type="match status" value="1"/>
</dbReference>
<feature type="region of interest" description="Disordered" evidence="7">
    <location>
        <begin position="210"/>
        <end position="249"/>
    </location>
</feature>
<evidence type="ECO:0000256" key="7">
    <source>
        <dbReference type="SAM" id="MobiDB-lite"/>
    </source>
</evidence>
<comment type="similarity">
    <text evidence="1">Belongs to the AfsR/DnrI/RedD regulatory family.</text>
</comment>
<dbReference type="GO" id="GO:0006355">
    <property type="term" value="P:regulation of DNA-templated transcription"/>
    <property type="evidence" value="ECO:0007669"/>
    <property type="project" value="InterPro"/>
</dbReference>
<keyword evidence="3 6" id="KW-0238">DNA-binding</keyword>
<keyword evidence="4" id="KW-0804">Transcription</keyword>
<dbReference type="PANTHER" id="PTHR35807:SF1">
    <property type="entry name" value="TRANSCRIPTIONAL REGULATOR REDD"/>
    <property type="match status" value="1"/>
</dbReference>
<protein>
    <submittedName>
        <fullName evidence="9">Transcriptional regulator, SARP family</fullName>
    </submittedName>
</protein>
<dbReference type="InterPro" id="IPR036388">
    <property type="entry name" value="WH-like_DNA-bd_sf"/>
</dbReference>
<dbReference type="InterPro" id="IPR019734">
    <property type="entry name" value="TPR_rpt"/>
</dbReference>
<accession>D3Q901</accession>
<dbReference type="GO" id="GO:0003677">
    <property type="term" value="F:DNA binding"/>
    <property type="evidence" value="ECO:0007669"/>
    <property type="project" value="UniProtKB-UniRule"/>
</dbReference>
<dbReference type="eggNOG" id="COG3629">
    <property type="taxonomic scope" value="Bacteria"/>
</dbReference>
<keyword evidence="2" id="KW-0805">Transcription regulation</keyword>
<dbReference type="PROSITE" id="PS50005">
    <property type="entry name" value="TPR"/>
    <property type="match status" value="2"/>
</dbReference>
<evidence type="ECO:0000259" key="8">
    <source>
        <dbReference type="PROSITE" id="PS51755"/>
    </source>
</evidence>
<evidence type="ECO:0000256" key="5">
    <source>
        <dbReference type="PROSITE-ProRule" id="PRU00339"/>
    </source>
</evidence>
<dbReference type="CDD" id="cd15831">
    <property type="entry name" value="BTAD"/>
    <property type="match status" value="1"/>
</dbReference>
<organism evidence="9 10">
    <name type="scientific">Stackebrandtia nassauensis (strain DSM 44728 / CIP 108903 / NRRL B-16338 / NBRC 102104 / LLR-40K-21)</name>
    <dbReference type="NCBI Taxonomy" id="446470"/>
    <lineage>
        <taxon>Bacteria</taxon>
        <taxon>Bacillati</taxon>
        <taxon>Actinomycetota</taxon>
        <taxon>Actinomycetes</taxon>
        <taxon>Glycomycetales</taxon>
        <taxon>Glycomycetaceae</taxon>
        <taxon>Stackebrandtia</taxon>
    </lineage>
</organism>
<name>D3Q901_STANL</name>
<dbReference type="SUPFAM" id="SSF46894">
    <property type="entry name" value="C-terminal effector domain of the bipartite response regulators"/>
    <property type="match status" value="1"/>
</dbReference>
<gene>
    <name evidence="9" type="ordered locus">Snas_0899</name>
</gene>
<dbReference type="InterPro" id="IPR011990">
    <property type="entry name" value="TPR-like_helical_dom_sf"/>
</dbReference>
<dbReference type="InterPro" id="IPR001867">
    <property type="entry name" value="OmpR/PhoB-type_DNA-bd"/>
</dbReference>
<dbReference type="AlphaFoldDB" id="D3Q901"/>
<evidence type="ECO:0000256" key="6">
    <source>
        <dbReference type="PROSITE-ProRule" id="PRU01091"/>
    </source>
</evidence>
<dbReference type="InterPro" id="IPR005158">
    <property type="entry name" value="BTAD"/>
</dbReference>
<dbReference type="SUPFAM" id="SSF48452">
    <property type="entry name" value="TPR-like"/>
    <property type="match status" value="2"/>
</dbReference>
<dbReference type="SMART" id="SM00028">
    <property type="entry name" value="TPR"/>
    <property type="match status" value="5"/>
</dbReference>
<feature type="repeat" description="TPR" evidence="5">
    <location>
        <begin position="810"/>
        <end position="843"/>
    </location>
</feature>
<evidence type="ECO:0000256" key="1">
    <source>
        <dbReference type="ARBA" id="ARBA00005820"/>
    </source>
</evidence>
<keyword evidence="5" id="KW-0802">TPR repeat</keyword>
<evidence type="ECO:0000256" key="4">
    <source>
        <dbReference type="ARBA" id="ARBA00023163"/>
    </source>
</evidence>
<sequence length="919" mass="100979">MLAILAARVGAVVSIAHLTEQLWRDDPPQRARATLYSYLSRLRKIFAATAVSIRRRSGGYLLEADPLTVDVNRFRELVSRARDGGDLADWDAAMALWRGEPFAELDVPELDNLRTTLDAEHFAAVLDRNDALLRRGEHTRALPELHELAERSPWDERLAGQLMLALYRCGRPSEALDHYRRLSTRLITERGVEPGPELSALHREILNDAPSLRASSPDERDGGPVPVPPRDRTTVTPRQLPGDMPGFTGRQTHLDQLDRLLAGGDRTIVVSGTAGVGKTSLAVHWAHRVAERFGEGQLYLNLRGFDPEAEPLSAADAILAFLDALGVPGPRVPPGIEAQTALYRSLVAERELLVLLDNARDAEQVRPLLPGGDRCLTLVTSRNRLAGLVATEGARPVALGEMSELEARVLLRARLGSERVDAETEVVTALIQHCGGLPLALSIAAARAEVDPAASLAPLLRQLATAGGDFLTLDDADPKTSVRSVFSWSYRCLSPEAARLFRRLGIHPGPSVSVTAAASLLGESVDGTLSSLEELVRAHLIDRDPSGRFTFHDLLRDYARELAADTDPEPDRHAAVTRLLDQYLHGARAAWMLWDNRRSAYRLPEPAPGTTLDAMSTAEDGQAWFNAEETVLIGLVMLAHRDGHDAHAYRMVRAMERPLEWRGRWIAWLTCQHIALKAATRCGDLAAQSHVHMFLGHADLRRGRYPEAEDHFERAIELSAEVDDHYGLAQAHVGLGMTFKRQDKIDLALEHEYRVCEIYEAEGGVEPGYLFALNNLGRTLALHGDHAEALRRCERALELGVEHANRRAIASALDNLGFVHAQRGDSRTAIGYYERAVAAEREFGNAFNEARTLMSYGDVLCEAGETTAAVDRYRRAVAIFDRLDPDGSQEADEARAKLNLLGGGTDDPVLETATGGESR</sequence>
<evidence type="ECO:0000256" key="2">
    <source>
        <dbReference type="ARBA" id="ARBA00023015"/>
    </source>
</evidence>
<dbReference type="KEGG" id="sna:Snas_0899"/>
<reference evidence="9 10" key="1">
    <citation type="journal article" date="2009" name="Stand. Genomic Sci.">
        <title>Complete genome sequence of Stackebrandtia nassauensis type strain (LLR-40K-21).</title>
        <authorList>
            <person name="Munk C."/>
            <person name="Lapidus A."/>
            <person name="Copeland A."/>
            <person name="Jando M."/>
            <person name="Mayilraj S."/>
            <person name="Glavina Del Rio T."/>
            <person name="Nolan M."/>
            <person name="Chen F."/>
            <person name="Lucas S."/>
            <person name="Tice H."/>
            <person name="Cheng J.F."/>
            <person name="Han C."/>
            <person name="Detter J.C."/>
            <person name="Bruce D."/>
            <person name="Goodwin L."/>
            <person name="Chain P."/>
            <person name="Pitluck S."/>
            <person name="Goker M."/>
            <person name="Ovchinikova G."/>
            <person name="Pati A."/>
            <person name="Ivanova N."/>
            <person name="Mavromatis K."/>
            <person name="Chen A."/>
            <person name="Palaniappan K."/>
            <person name="Land M."/>
            <person name="Hauser L."/>
            <person name="Chang Y.J."/>
            <person name="Jeffries C.D."/>
            <person name="Bristow J."/>
            <person name="Eisen J.A."/>
            <person name="Markowitz V."/>
            <person name="Hugenholtz P."/>
            <person name="Kyrpides N.C."/>
            <person name="Klenk H.P."/>
        </authorList>
    </citation>
    <scope>NUCLEOTIDE SEQUENCE [LARGE SCALE GENOMIC DNA]</scope>
    <source>
        <strain evidence="10">DSM 44728 / CIP 108903 / NRRL B-16338 / NBRC 102104 / LLR-40K-21</strain>
    </source>
</reference>
<dbReference type="PROSITE" id="PS51755">
    <property type="entry name" value="OMPR_PHOB"/>
    <property type="match status" value="1"/>
</dbReference>
<evidence type="ECO:0000313" key="10">
    <source>
        <dbReference type="Proteomes" id="UP000000844"/>
    </source>
</evidence>
<dbReference type="InterPro" id="IPR016032">
    <property type="entry name" value="Sig_transdc_resp-reg_C-effctor"/>
</dbReference>
<feature type="region of interest" description="Disordered" evidence="7">
    <location>
        <begin position="898"/>
        <end position="919"/>
    </location>
</feature>
<feature type="repeat" description="TPR" evidence="5">
    <location>
        <begin position="689"/>
        <end position="722"/>
    </location>
</feature>
<dbReference type="Pfam" id="PF13374">
    <property type="entry name" value="TPR_10"/>
    <property type="match status" value="1"/>
</dbReference>
<dbReference type="PRINTS" id="PR00364">
    <property type="entry name" value="DISEASERSIST"/>
</dbReference>
<dbReference type="SMART" id="SM01043">
    <property type="entry name" value="BTAD"/>
    <property type="match status" value="1"/>
</dbReference>
<evidence type="ECO:0000313" key="9">
    <source>
        <dbReference type="EMBL" id="ADD40610.1"/>
    </source>
</evidence>
<dbReference type="Proteomes" id="UP000000844">
    <property type="component" value="Chromosome"/>
</dbReference>
<dbReference type="HOGENOM" id="CLU_004665_2_0_11"/>